<feature type="region of interest" description="Disordered" evidence="1">
    <location>
        <begin position="13"/>
        <end position="49"/>
    </location>
</feature>
<dbReference type="PATRIC" id="fig|869212.3.peg.4199"/>
<protein>
    <submittedName>
        <fullName evidence="2">Uncharacterized protein</fullName>
    </submittedName>
</protein>
<reference evidence="2 3" key="1">
    <citation type="submission" date="2012-06" db="EMBL/GenBank/DDBJ databases">
        <title>The complete chromosome of genome of Turneriella parva DSM 21527.</title>
        <authorList>
            <consortium name="US DOE Joint Genome Institute (JGI-PGF)"/>
            <person name="Lucas S."/>
            <person name="Han J."/>
            <person name="Lapidus A."/>
            <person name="Bruce D."/>
            <person name="Goodwin L."/>
            <person name="Pitluck S."/>
            <person name="Peters L."/>
            <person name="Kyrpides N."/>
            <person name="Mavromatis K."/>
            <person name="Ivanova N."/>
            <person name="Mikhailova N."/>
            <person name="Chertkov O."/>
            <person name="Detter J.C."/>
            <person name="Tapia R."/>
            <person name="Han C."/>
            <person name="Land M."/>
            <person name="Hauser L."/>
            <person name="Markowitz V."/>
            <person name="Cheng J.-F."/>
            <person name="Hugenholtz P."/>
            <person name="Woyke T."/>
            <person name="Wu D."/>
            <person name="Gronow S."/>
            <person name="Wellnitz S."/>
            <person name="Brambilla E."/>
            <person name="Klenk H.-P."/>
            <person name="Eisen J.A."/>
        </authorList>
    </citation>
    <scope>NUCLEOTIDE SEQUENCE [LARGE SCALE GENOMIC DNA]</scope>
    <source>
        <strain evidence="3">ATCC BAA-1111 / DSM 21527 / NCTC 11395 / H</strain>
    </source>
</reference>
<dbReference type="AlphaFoldDB" id="I4BBY5"/>
<dbReference type="EMBL" id="CP002959">
    <property type="protein sequence ID" value="AFM14792.1"/>
    <property type="molecule type" value="Genomic_DNA"/>
</dbReference>
<organism evidence="2 3">
    <name type="scientific">Turneriella parva (strain ATCC BAA-1111 / DSM 21527 / NCTC 11395 / H)</name>
    <name type="common">Leptospira parva</name>
    <dbReference type="NCBI Taxonomy" id="869212"/>
    <lineage>
        <taxon>Bacteria</taxon>
        <taxon>Pseudomonadati</taxon>
        <taxon>Spirochaetota</taxon>
        <taxon>Spirochaetia</taxon>
        <taxon>Leptospirales</taxon>
        <taxon>Leptospiraceae</taxon>
        <taxon>Turneriella</taxon>
    </lineage>
</organism>
<dbReference type="STRING" id="869212.Turpa_4159"/>
<keyword evidence="3" id="KW-1185">Reference proteome</keyword>
<name>I4BBY5_TURPD</name>
<evidence type="ECO:0000256" key="1">
    <source>
        <dbReference type="SAM" id="MobiDB-lite"/>
    </source>
</evidence>
<evidence type="ECO:0000313" key="2">
    <source>
        <dbReference type="EMBL" id="AFM14792.1"/>
    </source>
</evidence>
<proteinExistence type="predicted"/>
<gene>
    <name evidence="2" type="ordered locus">Turpa_4159</name>
</gene>
<accession>I4BBY5</accession>
<dbReference type="HOGENOM" id="CLU_831396_0_0_12"/>
<evidence type="ECO:0000313" key="3">
    <source>
        <dbReference type="Proteomes" id="UP000006048"/>
    </source>
</evidence>
<dbReference type="Proteomes" id="UP000006048">
    <property type="component" value="Chromosome"/>
</dbReference>
<sequence>MYCIACRSVQSKEVQQNYKSPRRGPTLNAQAAPAEKSAPIPARPPEKISAEKSVAAEPAKVLPVASTRPIQNPYEFRDFMRNVEEEHKKFGTAERAKRYKKRKYGNSVVEQRSGRKRLYDHNIFLRTLFEGRLASPQYGDLGELFKDGIFLDIGSAILYGEGADTVRDLHEDKKINPHLTIIASDVNDPAQKKTMYVDIYRAKGKALPFPVVEVPLLIEKPSHFTSPLKLFLKNSDAGIILRSANAGPDLYYTPKQVQKHLRAAVLAFYERDLIYFFNKYILFKPKKRPDFLIIGEIDDSVGTNHRETTWEEIDWKTRTFDEAVKLNTQHVAYE</sequence>
<dbReference type="KEGG" id="tpx:Turpa_4159"/>